<gene>
    <name evidence="2" type="ORF">CRG98_031118</name>
</gene>
<evidence type="ECO:0000313" key="2">
    <source>
        <dbReference type="EMBL" id="PKI48496.1"/>
    </source>
</evidence>
<feature type="domain" description="Reverse transcriptase" evidence="1">
    <location>
        <begin position="3"/>
        <end position="81"/>
    </location>
</feature>
<dbReference type="AlphaFoldDB" id="A0A2I0IYJ9"/>
<accession>A0A2I0IYJ9</accession>
<sequence>MAELISPNQVSFVPGRDIHDNIVVAQELVHCMHRMKGNKKFMAIKVDLEKAYDRLKWGFIDETLEAIGIPDRLRHTIMNCISSQPIKVGRRGASISHLMFADDLLLFAIASVDQMRLLVHGRVSKEHFSQIIHRVQAWLNGWALKSLSMAGRITLAKSVIQAMPSYAMHTVQLPVLPTKCGGLGLRDMPLFNTAILAKRGWGFLTRRSALWVQVLQGKYGDRSDSSLTLSYKPTDSWQWRGIAKAWNLVAGGAVWSVRNGEGVLFWEDRWIRGAEPLLHAATTTIDAVAAGSRVCEYVSTNTGGWDWSKFEHMIDHSTLLRVAAQQPPGLEVYYGMMTGTEFVDFYTMSALQPRRQLNSGVLWWDYSWLGTVAIGT</sequence>
<dbReference type="EMBL" id="PGOL01002383">
    <property type="protein sequence ID" value="PKI48496.1"/>
    <property type="molecule type" value="Genomic_DNA"/>
</dbReference>
<comment type="caution">
    <text evidence="2">The sequence shown here is derived from an EMBL/GenBank/DDBJ whole genome shotgun (WGS) entry which is preliminary data.</text>
</comment>
<proteinExistence type="predicted"/>
<dbReference type="InterPro" id="IPR000477">
    <property type="entry name" value="RT_dom"/>
</dbReference>
<evidence type="ECO:0000259" key="1">
    <source>
        <dbReference type="Pfam" id="PF00078"/>
    </source>
</evidence>
<dbReference type="STRING" id="22663.A0A2I0IYJ9"/>
<protein>
    <recommendedName>
        <fullName evidence="1">Reverse transcriptase domain-containing protein</fullName>
    </recommendedName>
</protein>
<dbReference type="Pfam" id="PF00078">
    <property type="entry name" value="RVT_1"/>
    <property type="match status" value="1"/>
</dbReference>
<reference evidence="2 3" key="1">
    <citation type="submission" date="2017-11" db="EMBL/GenBank/DDBJ databases">
        <title>De-novo sequencing of pomegranate (Punica granatum L.) genome.</title>
        <authorList>
            <person name="Akparov Z."/>
            <person name="Amiraslanov A."/>
            <person name="Hajiyeva S."/>
            <person name="Abbasov M."/>
            <person name="Kaur K."/>
            <person name="Hamwieh A."/>
            <person name="Solovyev V."/>
            <person name="Salamov A."/>
            <person name="Braich B."/>
            <person name="Kosarev P."/>
            <person name="Mahmoud A."/>
            <person name="Hajiyev E."/>
            <person name="Babayeva S."/>
            <person name="Izzatullayeva V."/>
            <person name="Mammadov A."/>
            <person name="Mammadov A."/>
            <person name="Sharifova S."/>
            <person name="Ojaghi J."/>
            <person name="Eynullazada K."/>
            <person name="Bayramov B."/>
            <person name="Abdulazimova A."/>
            <person name="Shahmuradov I."/>
        </authorList>
    </citation>
    <scope>NUCLEOTIDE SEQUENCE [LARGE SCALE GENOMIC DNA]</scope>
    <source>
        <strain evidence="3">cv. AG2017</strain>
        <tissue evidence="2">Leaf</tissue>
    </source>
</reference>
<dbReference type="PANTHER" id="PTHR33116:SF78">
    <property type="entry name" value="OS12G0587133 PROTEIN"/>
    <property type="match status" value="1"/>
</dbReference>
<organism evidence="2 3">
    <name type="scientific">Punica granatum</name>
    <name type="common">Pomegranate</name>
    <dbReference type="NCBI Taxonomy" id="22663"/>
    <lineage>
        <taxon>Eukaryota</taxon>
        <taxon>Viridiplantae</taxon>
        <taxon>Streptophyta</taxon>
        <taxon>Embryophyta</taxon>
        <taxon>Tracheophyta</taxon>
        <taxon>Spermatophyta</taxon>
        <taxon>Magnoliopsida</taxon>
        <taxon>eudicotyledons</taxon>
        <taxon>Gunneridae</taxon>
        <taxon>Pentapetalae</taxon>
        <taxon>rosids</taxon>
        <taxon>malvids</taxon>
        <taxon>Myrtales</taxon>
        <taxon>Lythraceae</taxon>
        <taxon>Punica</taxon>
    </lineage>
</organism>
<dbReference type="Proteomes" id="UP000233551">
    <property type="component" value="Unassembled WGS sequence"/>
</dbReference>
<evidence type="ECO:0000313" key="3">
    <source>
        <dbReference type="Proteomes" id="UP000233551"/>
    </source>
</evidence>
<keyword evidence="3" id="KW-1185">Reference proteome</keyword>
<dbReference type="PANTHER" id="PTHR33116">
    <property type="entry name" value="REVERSE TRANSCRIPTASE ZINC-BINDING DOMAIN-CONTAINING PROTEIN-RELATED-RELATED"/>
    <property type="match status" value="1"/>
</dbReference>
<name>A0A2I0IYJ9_PUNGR</name>